<evidence type="ECO:0000313" key="2">
    <source>
        <dbReference type="Proteomes" id="UP000290538"/>
    </source>
</evidence>
<evidence type="ECO:0000313" key="1">
    <source>
        <dbReference type="EMBL" id="QAU04915.1"/>
    </source>
</evidence>
<protein>
    <submittedName>
        <fullName evidence="1">Uncharacterized protein</fullName>
    </submittedName>
</protein>
<accession>A0A410T7F7</accession>
<proteinExistence type="predicted"/>
<dbReference type="EMBL" id="MK408758">
    <property type="protein sequence ID" value="QAU04915.1"/>
    <property type="molecule type" value="Genomic_DNA"/>
</dbReference>
<name>A0A410T7F7_9CAUD</name>
<dbReference type="Proteomes" id="UP000290538">
    <property type="component" value="Segment"/>
</dbReference>
<reference evidence="1 2" key="1">
    <citation type="submission" date="2019-01" db="EMBL/GenBank/DDBJ databases">
        <title>Complete genome sequence of Campylobacter bacteriophage CP20.</title>
        <authorList>
            <person name="Connerton I.F."/>
        </authorList>
    </citation>
    <scope>NUCLEOTIDE SEQUENCE [LARGE SCALE GENOMIC DNA]</scope>
</reference>
<organism evidence="1 2">
    <name type="scientific">Campylobacter phage CP20</name>
    <dbReference type="NCBI Taxonomy" id="2506428"/>
    <lineage>
        <taxon>Viruses</taxon>
        <taxon>Duplodnaviria</taxon>
        <taxon>Heunggongvirae</taxon>
        <taxon>Uroviricota</taxon>
        <taxon>Caudoviricetes</taxon>
        <taxon>Connertonviridae</taxon>
        <taxon>Firehammervirus</taxon>
        <taxon>Firehammervirus CPt10</taxon>
    </lineage>
</organism>
<sequence>MNPGTQSLFSHACDVKDFTLSILNNKSSKSLELKTGETKSGEISFNGFIILSYFTVNGTTDLQYYLDQSGDMRFIPFILDASEGYYRREFQVVKNNKTQTTDKSNFTIQGQDLISYLFSKLYIAKTYKNKKLSDIFKDIYDTYIKPKLKYNPDSVKLELSSNIVIENFVLTSRKSVLDFIFEECDRQGLILFQDKQKIVMKPYKELKPNNLKLQNIQYDDFKKDPNNPYDILSRKIINTNQALKLPKSQIIAFDKATKTMKVMKINLEDLDFDVPVESQDHDGFEYQAQEYLYDDNIFADTYKSFLDYSKLELVVPGVVKAPEIFTKYKVLFKSNENTNETQEGDTKISGEYILTGFIDKIESSQFYITKLILSRFKDTDIQ</sequence>